<evidence type="ECO:0000313" key="1">
    <source>
        <dbReference type="EMBL" id="KAJ2880031.1"/>
    </source>
</evidence>
<sequence length="230" mass="26432">MLARFGAAGRRIQAGRCWRDRAQLTAHSSIRHFATAAEQKPKERPPGTYTIWAMEAIGATMAFLYYLHLHTDLLKPEVKERLDPQKYTPFTLIEKEPLTPDTTRFRFRVNRPRFDGDLEKTVDGIIAQGAWSVDIKDHMVQTYRTYTPVALSVSETVDEETGSREGFVDFVVKRYPRGSLSRFLHDTRVGDQVEMRGPILTWPYHPAKYKHLYMIAGGTGIAPMYQIIDR</sequence>
<protein>
    <submittedName>
        <fullName evidence="1">Uncharacterized protein</fullName>
    </submittedName>
</protein>
<dbReference type="EMBL" id="JANBVB010003188">
    <property type="protein sequence ID" value="KAJ2880031.1"/>
    <property type="molecule type" value="Genomic_DNA"/>
</dbReference>
<dbReference type="Proteomes" id="UP001139981">
    <property type="component" value="Unassembled WGS sequence"/>
</dbReference>
<feature type="non-terminal residue" evidence="1">
    <location>
        <position position="230"/>
    </location>
</feature>
<organism evidence="1 2">
    <name type="scientific">Coemansia aciculifera</name>
    <dbReference type="NCBI Taxonomy" id="417176"/>
    <lineage>
        <taxon>Eukaryota</taxon>
        <taxon>Fungi</taxon>
        <taxon>Fungi incertae sedis</taxon>
        <taxon>Zoopagomycota</taxon>
        <taxon>Kickxellomycotina</taxon>
        <taxon>Kickxellomycetes</taxon>
        <taxon>Kickxellales</taxon>
        <taxon>Kickxellaceae</taxon>
        <taxon>Coemansia</taxon>
    </lineage>
</organism>
<name>A0ACC1LTG2_9FUNG</name>
<accession>A0ACC1LTG2</accession>
<keyword evidence="2" id="KW-1185">Reference proteome</keyword>
<evidence type="ECO:0000313" key="2">
    <source>
        <dbReference type="Proteomes" id="UP001139981"/>
    </source>
</evidence>
<gene>
    <name evidence="1" type="ORF">IWW38_006017</name>
</gene>
<reference evidence="1" key="1">
    <citation type="submission" date="2022-07" db="EMBL/GenBank/DDBJ databases">
        <title>Phylogenomic reconstructions and comparative analyses of Kickxellomycotina fungi.</title>
        <authorList>
            <person name="Reynolds N.K."/>
            <person name="Stajich J.E."/>
            <person name="Barry K."/>
            <person name="Grigoriev I.V."/>
            <person name="Crous P."/>
            <person name="Smith M.E."/>
        </authorList>
    </citation>
    <scope>NUCLEOTIDE SEQUENCE</scope>
    <source>
        <strain evidence="1">CBS 190363</strain>
    </source>
</reference>
<proteinExistence type="predicted"/>
<comment type="caution">
    <text evidence="1">The sequence shown here is derived from an EMBL/GenBank/DDBJ whole genome shotgun (WGS) entry which is preliminary data.</text>
</comment>